<accession>A0ABD3LC65</accession>
<dbReference type="EMBL" id="JBJKBG010000002">
    <property type="protein sequence ID" value="KAL3749403.1"/>
    <property type="molecule type" value="Genomic_DNA"/>
</dbReference>
<evidence type="ECO:0000256" key="5">
    <source>
        <dbReference type="ARBA" id="ARBA00023136"/>
    </source>
</evidence>
<keyword evidence="3 7" id="KW-0812">Transmembrane</keyword>
<feature type="compositionally biased region" description="Pro residues" evidence="6">
    <location>
        <begin position="1"/>
        <end position="15"/>
    </location>
</feature>
<evidence type="ECO:0000256" key="6">
    <source>
        <dbReference type="SAM" id="MobiDB-lite"/>
    </source>
</evidence>
<evidence type="ECO:0000256" key="4">
    <source>
        <dbReference type="ARBA" id="ARBA00022989"/>
    </source>
</evidence>
<keyword evidence="5 7" id="KW-0472">Membrane</keyword>
<evidence type="ECO:0000256" key="2">
    <source>
        <dbReference type="ARBA" id="ARBA00007524"/>
    </source>
</evidence>
<evidence type="ECO:0000313" key="9">
    <source>
        <dbReference type="Proteomes" id="UP001634007"/>
    </source>
</evidence>
<protein>
    <recommendedName>
        <fullName evidence="10">Translocator protein homolog</fullName>
    </recommendedName>
</protein>
<evidence type="ECO:0000256" key="1">
    <source>
        <dbReference type="ARBA" id="ARBA00004141"/>
    </source>
</evidence>
<dbReference type="PANTHER" id="PTHR10057:SF6">
    <property type="entry name" value="TRANSLOCATOR PROTEIN HOMOLOG"/>
    <property type="match status" value="1"/>
</dbReference>
<dbReference type="InterPro" id="IPR038330">
    <property type="entry name" value="TspO/MBR-related_sf"/>
</dbReference>
<dbReference type="Gene3D" id="1.20.1260.100">
    <property type="entry name" value="TspO/MBR protein"/>
    <property type="match status" value="1"/>
</dbReference>
<evidence type="ECO:0000313" key="8">
    <source>
        <dbReference type="EMBL" id="KAL3749403.1"/>
    </source>
</evidence>
<dbReference type="InterPro" id="IPR004307">
    <property type="entry name" value="TspO_MBR"/>
</dbReference>
<evidence type="ECO:0000256" key="7">
    <source>
        <dbReference type="SAM" id="Phobius"/>
    </source>
</evidence>
<comment type="caution">
    <text evidence="8">The sequence shown here is derived from an EMBL/GenBank/DDBJ whole genome shotgun (WGS) entry which is preliminary data.</text>
</comment>
<feature type="region of interest" description="Disordered" evidence="6">
    <location>
        <begin position="1"/>
        <end position="26"/>
    </location>
</feature>
<evidence type="ECO:0000256" key="3">
    <source>
        <dbReference type="ARBA" id="ARBA00022692"/>
    </source>
</evidence>
<comment type="similarity">
    <text evidence="2">Belongs to the TspO/BZRP family.</text>
</comment>
<feature type="transmembrane region" description="Helical" evidence="7">
    <location>
        <begin position="92"/>
        <end position="113"/>
    </location>
</feature>
<keyword evidence="9" id="KW-1185">Reference proteome</keyword>
<dbReference type="FunFam" id="1.20.1260.100:FF:000001">
    <property type="entry name" value="translocator protein 2"/>
    <property type="match status" value="1"/>
</dbReference>
<proteinExistence type="inferred from homology"/>
<sequence>MPPPPSPPSPPPPSPQTFNNGINNDHFEPAVAVSSSKARQEKRRVKAKRALKTFAVVVGTNLALTMAIILLFGSGKRYNARPKPLWLPPLWLVHAVSLGSSFFLGLASWLVWAEGGFGAQSDALPLYVAATSLGIVWDPLVLVMGATWVGLAFCLVHLGTLVACKREFGKVNPLAGEIVGPCVVWVGFLAIMTFSLAIS</sequence>
<feature type="transmembrane region" description="Helical" evidence="7">
    <location>
        <begin position="178"/>
        <end position="198"/>
    </location>
</feature>
<name>A0ABD3LC65_EUCGL</name>
<dbReference type="PANTHER" id="PTHR10057">
    <property type="entry name" value="PERIPHERAL-TYPE BENZODIAZEPINE RECEPTOR"/>
    <property type="match status" value="1"/>
</dbReference>
<dbReference type="CDD" id="cd15904">
    <property type="entry name" value="TSPO_MBR"/>
    <property type="match status" value="1"/>
</dbReference>
<dbReference type="AlphaFoldDB" id="A0ABD3LC65"/>
<dbReference type="GO" id="GO:0016020">
    <property type="term" value="C:membrane"/>
    <property type="evidence" value="ECO:0007669"/>
    <property type="project" value="UniProtKB-SubCell"/>
</dbReference>
<organism evidence="8 9">
    <name type="scientific">Eucalyptus globulus</name>
    <name type="common">Tasmanian blue gum</name>
    <dbReference type="NCBI Taxonomy" id="34317"/>
    <lineage>
        <taxon>Eukaryota</taxon>
        <taxon>Viridiplantae</taxon>
        <taxon>Streptophyta</taxon>
        <taxon>Embryophyta</taxon>
        <taxon>Tracheophyta</taxon>
        <taxon>Spermatophyta</taxon>
        <taxon>Magnoliopsida</taxon>
        <taxon>eudicotyledons</taxon>
        <taxon>Gunneridae</taxon>
        <taxon>Pentapetalae</taxon>
        <taxon>rosids</taxon>
        <taxon>malvids</taxon>
        <taxon>Myrtales</taxon>
        <taxon>Myrtaceae</taxon>
        <taxon>Myrtoideae</taxon>
        <taxon>Eucalypteae</taxon>
        <taxon>Eucalyptus</taxon>
    </lineage>
</organism>
<dbReference type="Proteomes" id="UP001634007">
    <property type="component" value="Unassembled WGS sequence"/>
</dbReference>
<feature type="transmembrane region" description="Helical" evidence="7">
    <location>
        <begin position="50"/>
        <end position="72"/>
    </location>
</feature>
<comment type="subcellular location">
    <subcellularLocation>
        <location evidence="1">Membrane</location>
        <topology evidence="1">Multi-pass membrane protein</topology>
    </subcellularLocation>
</comment>
<feature type="transmembrane region" description="Helical" evidence="7">
    <location>
        <begin position="125"/>
        <end position="158"/>
    </location>
</feature>
<keyword evidence="4 7" id="KW-1133">Transmembrane helix</keyword>
<evidence type="ECO:0008006" key="10">
    <source>
        <dbReference type="Google" id="ProtNLM"/>
    </source>
</evidence>
<reference evidence="8 9" key="1">
    <citation type="submission" date="2024-11" db="EMBL/GenBank/DDBJ databases">
        <title>Chromosome-level genome assembly of Eucalyptus globulus Labill. provides insights into its genome evolution.</title>
        <authorList>
            <person name="Li X."/>
        </authorList>
    </citation>
    <scope>NUCLEOTIDE SEQUENCE [LARGE SCALE GENOMIC DNA]</scope>
    <source>
        <strain evidence="8">CL2024</strain>
        <tissue evidence="8">Fresh tender leaves</tissue>
    </source>
</reference>
<dbReference type="Pfam" id="PF03073">
    <property type="entry name" value="TspO_MBR"/>
    <property type="match status" value="1"/>
</dbReference>
<gene>
    <name evidence="8" type="ORF">ACJRO7_010503</name>
</gene>